<reference evidence="1 2" key="1">
    <citation type="submission" date="2018-08" db="EMBL/GenBank/DDBJ databases">
        <title>Thalassotalea euphylliae genome.</title>
        <authorList>
            <person name="Summers S."/>
            <person name="Rice S.A."/>
            <person name="Freckelton M.L."/>
            <person name="Nedved B.T."/>
            <person name="Hadfield M.G."/>
        </authorList>
    </citation>
    <scope>NUCLEOTIDE SEQUENCE [LARGE SCALE GENOMIC DNA]</scope>
    <source>
        <strain evidence="1 2">H1</strain>
    </source>
</reference>
<name>A0A3E0TPR9_9GAMM</name>
<gene>
    <name evidence="1" type="ORF">DXX93_08555</name>
</gene>
<organism evidence="1 2">
    <name type="scientific">Thalassotalea euphylliae</name>
    <dbReference type="NCBI Taxonomy" id="1655234"/>
    <lineage>
        <taxon>Bacteria</taxon>
        <taxon>Pseudomonadati</taxon>
        <taxon>Pseudomonadota</taxon>
        <taxon>Gammaproteobacteria</taxon>
        <taxon>Alteromonadales</taxon>
        <taxon>Colwelliaceae</taxon>
        <taxon>Thalassotalea</taxon>
    </lineage>
</organism>
<dbReference type="InterPro" id="IPR049802">
    <property type="entry name" value="RhsC-like_FIX"/>
</dbReference>
<evidence type="ECO:0000313" key="2">
    <source>
        <dbReference type="Proteomes" id="UP000256478"/>
    </source>
</evidence>
<accession>A0A3E0TPR9</accession>
<dbReference type="Proteomes" id="UP000256478">
    <property type="component" value="Unassembled WGS sequence"/>
</dbReference>
<comment type="caution">
    <text evidence="1">The sequence shown here is derived from an EMBL/GenBank/DDBJ whole genome shotgun (WGS) entry which is preliminary data.</text>
</comment>
<dbReference type="CDD" id="cd20746">
    <property type="entry name" value="FIX_Ntox15_NUC_DUF4112_RhsA-like"/>
    <property type="match status" value="1"/>
</dbReference>
<sequence length="667" mass="71967">MQSALAHQQTANNITFEAEQDTTLLTGRSVNVRADSEIALQTEQGSLTVNVPEGSTIINAEGDIRIEGTGSGDITLYNQGGMIKLDSGGNVELIGSDVLTLNGQMITFDGDVTYEITSPKTASEPSANSAPSIARIADINDDATTEQDIAPQTIDLAYHYQDGEPVKNAPYTLKLADGTEIEGTLDDSGQATLDNMPTGQFSVQYGEDTREYAPVDNTKPNPLYGKITPAKAVAMVESGETSLLDEAGDLAAQAGDWLWGTLQGDFNANPSTSQIVVGSIISMIPVVDQVMDCRDVCANIMVLTDEEESNDNNGWIALTLTAVGLVPIIGSAVKGVFKVVLANASKSLDVALAVLRKLGKGDPEKFIRDLDWNKLTKDATKAAKEKVTVIKDALKAVTGSWAARLVLDSATLKSIQDNIAKLNAFEQKIDQGIANAMQTIKGKVNKALDKSAEPLPHRGNTGYPQKAKTEEGYAPGAAPVGFHNQQWDKIDVNDFKTHRQIDMNNLSQSDLIVMDTLDEQGRSDFVEEILSSGKDFSITQIQKGDELYGFTSSGFPKAKESAYWMDKKSYMDVEVRFYKNGQWDKEGIKNYLALPCYNTADTFEKIEVLEEHTLVKSTIGEASELIGYTRGDFSTGLTSKTMSGGGIQVSPDASKLGEVIRLPKGKL</sequence>
<proteinExistence type="predicted"/>
<evidence type="ECO:0008006" key="3">
    <source>
        <dbReference type="Google" id="ProtNLM"/>
    </source>
</evidence>
<dbReference type="AlphaFoldDB" id="A0A3E0TPR9"/>
<dbReference type="EMBL" id="QUOU01000001">
    <property type="protein sequence ID" value="REL26621.1"/>
    <property type="molecule type" value="Genomic_DNA"/>
</dbReference>
<evidence type="ECO:0000313" key="1">
    <source>
        <dbReference type="EMBL" id="REL26621.1"/>
    </source>
</evidence>
<protein>
    <recommendedName>
        <fullName evidence="3">DUF2345 domain-containing protein</fullName>
    </recommendedName>
</protein>